<dbReference type="Pfam" id="PF02566">
    <property type="entry name" value="OsmC"/>
    <property type="match status" value="1"/>
</dbReference>
<dbReference type="InterPro" id="IPR036102">
    <property type="entry name" value="OsmC/Ohrsf"/>
</dbReference>
<dbReference type="Gene3D" id="3.30.300.20">
    <property type="match status" value="1"/>
</dbReference>
<proteinExistence type="predicted"/>
<protein>
    <submittedName>
        <fullName evidence="1">OsmC-like protein</fullName>
    </submittedName>
</protein>
<dbReference type="AlphaFoldDB" id="A0A078MD50"/>
<dbReference type="PANTHER" id="PTHR42830:SF2">
    <property type="entry name" value="OSMC_OHR FAMILY PROTEIN"/>
    <property type="match status" value="1"/>
</dbReference>
<dbReference type="EMBL" id="LN483075">
    <property type="protein sequence ID" value="CEA04200.1"/>
    <property type="molecule type" value="Genomic_DNA"/>
</dbReference>
<reference evidence="1" key="1">
    <citation type="submission" date="2014-07" db="EMBL/GenBank/DDBJ databases">
        <authorList>
            <person name="Urmite Genomes Urmite Genomes"/>
        </authorList>
    </citation>
    <scope>NUCLEOTIDE SEQUENCE</scope>
    <source>
        <strain evidence="1">13S34_air</strain>
    </source>
</reference>
<name>A0A078MD50_9BACL</name>
<dbReference type="InterPro" id="IPR003718">
    <property type="entry name" value="OsmC/Ohr_fam"/>
</dbReference>
<dbReference type="InterPro" id="IPR052707">
    <property type="entry name" value="OsmC_Ohr_Peroxiredoxin"/>
</dbReference>
<gene>
    <name evidence="1" type="ORF">BN1050_01875</name>
</gene>
<dbReference type="PANTHER" id="PTHR42830">
    <property type="entry name" value="OSMOTICALLY INDUCIBLE FAMILY PROTEIN"/>
    <property type="match status" value="1"/>
</dbReference>
<dbReference type="InterPro" id="IPR015946">
    <property type="entry name" value="KH_dom-like_a/b"/>
</dbReference>
<dbReference type="PATRIC" id="fig|1461583.4.peg.1797"/>
<sequence>MHKFTIALDWQGGRNAVGDLQLRHSSMPISIPVEMAGPDEGTNPDEMLLGAAATCYIISLAAILEGSGIKATITMNSDGFVEQDRLLTYKKIIHRPRICIEDASKERLVQRIAEKAERTCMISRALRGNVDIALDVKITIKEG</sequence>
<accession>A0A078MD50</accession>
<dbReference type="SUPFAM" id="SSF82784">
    <property type="entry name" value="OsmC-like"/>
    <property type="match status" value="1"/>
</dbReference>
<organism evidence="1">
    <name type="scientific">Metalysinibacillus saudimassiliensis</name>
    <dbReference type="NCBI Taxonomy" id="1461583"/>
    <lineage>
        <taxon>Bacteria</taxon>
        <taxon>Bacillati</taxon>
        <taxon>Bacillota</taxon>
        <taxon>Bacilli</taxon>
        <taxon>Bacillales</taxon>
        <taxon>Caryophanaceae</taxon>
        <taxon>Metalysinibacillus</taxon>
    </lineage>
</organism>
<evidence type="ECO:0000313" key="1">
    <source>
        <dbReference type="EMBL" id="CEA04200.1"/>
    </source>
</evidence>
<dbReference type="HOGENOM" id="CLU_105860_3_0_9"/>